<accession>A0A9N8WCG9</accession>
<organism evidence="2 3">
    <name type="scientific">Paraglomus occultum</name>
    <dbReference type="NCBI Taxonomy" id="144539"/>
    <lineage>
        <taxon>Eukaryota</taxon>
        <taxon>Fungi</taxon>
        <taxon>Fungi incertae sedis</taxon>
        <taxon>Mucoromycota</taxon>
        <taxon>Glomeromycotina</taxon>
        <taxon>Glomeromycetes</taxon>
        <taxon>Paraglomerales</taxon>
        <taxon>Paraglomeraceae</taxon>
        <taxon>Paraglomus</taxon>
    </lineage>
</organism>
<name>A0A9N8WCG9_9GLOM</name>
<protein>
    <submittedName>
        <fullName evidence="2">692_t:CDS:1</fullName>
    </submittedName>
</protein>
<comment type="caution">
    <text evidence="2">The sequence shown here is derived from an EMBL/GenBank/DDBJ whole genome shotgun (WGS) entry which is preliminary data.</text>
</comment>
<evidence type="ECO:0000313" key="2">
    <source>
        <dbReference type="EMBL" id="CAG8481869.1"/>
    </source>
</evidence>
<keyword evidence="3" id="KW-1185">Reference proteome</keyword>
<feature type="compositionally biased region" description="Basic and acidic residues" evidence="1">
    <location>
        <begin position="1560"/>
        <end position="1573"/>
    </location>
</feature>
<feature type="region of interest" description="Disordered" evidence="1">
    <location>
        <begin position="1554"/>
        <end position="1578"/>
    </location>
</feature>
<dbReference type="Gene3D" id="3.40.50.300">
    <property type="entry name" value="P-loop containing nucleotide triphosphate hydrolases"/>
    <property type="match status" value="1"/>
</dbReference>
<dbReference type="EMBL" id="CAJVPJ010000123">
    <property type="protein sequence ID" value="CAG8481869.1"/>
    <property type="molecule type" value="Genomic_DNA"/>
</dbReference>
<evidence type="ECO:0000313" key="3">
    <source>
        <dbReference type="Proteomes" id="UP000789572"/>
    </source>
</evidence>
<dbReference type="OrthoDB" id="2343366at2759"/>
<sequence length="1585" mass="183004">MAEYNQEAHVYENTAPSSVSEIFSNVYGSKPEQFLEIPNLYKLAELYMDEDSAQNIVIQPSDLKKICNLLAPGSYHSVSDIGFEQLARVPIRLIGCYGNREVIFKWLLQNNVMGEYRCKESVKTEREHETVYNESPTPGNGFYLLMLKPDLGLVILWSEERFYRENNATELYQFLARLTEHQFCLMSESDLKNFNWNLISDSGKQTLDESVNHKIEEEQKKDIVMIENGFEIRIPALFLYTQDPSKAYIIESTTLQSIAIVQYFDQSTIFSQKIDTFDSLYAFQQFWRPLVNENCYALSAPNLSIDGLTILIKDGLNQPDLLEDYENQLKDLHNKTEKNIDEYKKKVTEWALSILQDNYRISEKKTEETSINSLEDSPELNKFYTHHKELCKQIKNMALRIDSKDWKSLKERFFYLSGLAQGTCDMFLDIIITDAQENSLPSKKIEEINSAMQKVATCFMNQANPEEECDQKSKEIFEEAKKMADKISDPSFITYLHNLQKLTSPDTVMEGIIAEFVKEIHNCKPKFEEKLSKYLEENTNLKDNYKYFKKYTREKGFIIEDESAALRTKLESLYFTGSKLVVTNLRKLPSDQYELHYTIEIDEPSLYELKIWDLNLEKYKYSSNNAMSSCLKVLYIDKEMFEIRQVIRKIYQFTNGKLVLILWDKRYCAYAMFYESLASLVMIFKKKSFPCPTELLEVSEDSLFAVNDSKGLMAIYENKKCMFYIYDFDKDKAIIYIEHLGSLPTIKYFFWINNTRLCLVDDNGQSYYLNLNSNSLQVSTKFPTNATSVLSSPDGSCIFVLRESKTQHKQADDPNTHCVDNETNLSTKLKGKQSLHSQNLNDSMPQENTVQALVYFVNQSDTKPLIVDIPLPSRWLSHCKFVIFEQTQQHLVMFNLALGKLVSVNVRINSNHNMGKVRIDSIVSSLVYGTNTRFIRDVEVGQYIVFNREKRPVTHIFSNESLQVGDGGFSLPLIPNLWDGYKIEEKTTSARSGGSTKSCTDKDIDPMELTESSGYLGAHSKFFAKYPIQPSTNDNTTPIELTVILDLPQDSTVDLVKVQERYTEYMQNRLGDTTEQDTSLLRTQVKRLDDKSLYTDLETFASSYKADHWIIRLCTLMPIQIAVARDNRFIILRDGSQLQDGGNVEEICQSISLGCYEAILKYLGNKAVDVISTMGEQSREKSYLLNQFIGTNFDDFETHSNKGVWLSLAYEGDKVYVGMDFEGLSPLDKTPQENLLLTLFNISVSTMILFTSSFHINKDISDKFDNFGLESTCFGDIKKVENIFQALFYTIVKDVPDVDIETTYRELFEKFTQLVQAEGENNLISKVYGVETWPIPNKSEFYTAFDALKIKLKTEAPKKYNNALHFLTTLKLIMAKLTGCDWASLSEHRFTIARLKAALPNFVAHGHESILPNDHDINEEEFMVHTGKNCVDDKDIPMFDLFRRLKDSFIPLSDVGLVLIGNDLTGTSKILNEYFEKNYGKRLGSNDAKWIELYNKFVDQIINRRRERAETWLETNLKGIVQDHQEVVKLKSELSRQCDLLKQSWTSGRVCNQNQRSLKNRREDSDDGRDHTTNHKRPSYYRRLL</sequence>
<evidence type="ECO:0000256" key="1">
    <source>
        <dbReference type="SAM" id="MobiDB-lite"/>
    </source>
</evidence>
<proteinExistence type="predicted"/>
<dbReference type="InterPro" id="IPR027417">
    <property type="entry name" value="P-loop_NTPase"/>
</dbReference>
<reference evidence="2" key="1">
    <citation type="submission" date="2021-06" db="EMBL/GenBank/DDBJ databases">
        <authorList>
            <person name="Kallberg Y."/>
            <person name="Tangrot J."/>
            <person name="Rosling A."/>
        </authorList>
    </citation>
    <scope>NUCLEOTIDE SEQUENCE</scope>
    <source>
        <strain evidence="2">IA702</strain>
    </source>
</reference>
<gene>
    <name evidence="2" type="ORF">POCULU_LOCUS1594</name>
</gene>
<dbReference type="Proteomes" id="UP000789572">
    <property type="component" value="Unassembled WGS sequence"/>
</dbReference>